<proteinExistence type="predicted"/>
<dbReference type="InterPro" id="IPR036986">
    <property type="entry name" value="S4_RNA-bd_sf"/>
</dbReference>
<sequence length="69" mass="7837">ILDKGDVVEVKESSRQIPIIKASLEERNTFPNWVEVNKDSFKGVVKELPNIKELALDVNPTLIVELYSK</sequence>
<organism evidence="1 2">
    <name type="scientific">Caldisericum exile</name>
    <dbReference type="NCBI Taxonomy" id="693075"/>
    <lineage>
        <taxon>Bacteria</taxon>
        <taxon>Pseudomonadati</taxon>
        <taxon>Caldisericota/Cryosericota group</taxon>
        <taxon>Caldisericota</taxon>
        <taxon>Caldisericia</taxon>
        <taxon>Caldisericales</taxon>
        <taxon>Caldisericaceae</taxon>
        <taxon>Caldisericum</taxon>
    </lineage>
</organism>
<keyword evidence="1" id="KW-0689">Ribosomal protein</keyword>
<dbReference type="Proteomes" id="UP000236910">
    <property type="component" value="Unassembled WGS sequence"/>
</dbReference>
<protein>
    <submittedName>
        <fullName evidence="1">30S ribosomal protein S4</fullName>
    </submittedName>
</protein>
<dbReference type="Gene3D" id="3.10.290.10">
    <property type="entry name" value="RNA-binding S4 domain"/>
    <property type="match status" value="1"/>
</dbReference>
<dbReference type="GO" id="GO:0005840">
    <property type="term" value="C:ribosome"/>
    <property type="evidence" value="ECO:0007669"/>
    <property type="project" value="UniProtKB-KW"/>
</dbReference>
<name>A0A2J6X466_9BACT</name>
<dbReference type="AlphaFoldDB" id="A0A2J6X466"/>
<dbReference type="EMBL" id="PNIX01000349">
    <property type="protein sequence ID" value="PMP81084.1"/>
    <property type="molecule type" value="Genomic_DNA"/>
</dbReference>
<comment type="caution">
    <text evidence="1">The sequence shown here is derived from an EMBL/GenBank/DDBJ whole genome shotgun (WGS) entry which is preliminary data.</text>
</comment>
<reference evidence="1 2" key="1">
    <citation type="submission" date="2018-01" db="EMBL/GenBank/DDBJ databases">
        <title>Metagenomic assembled genomes from two thermal pools in the Uzon Caldera, Kamchatka, Russia.</title>
        <authorList>
            <person name="Wilkins L."/>
            <person name="Ettinger C."/>
        </authorList>
    </citation>
    <scope>NUCLEOTIDE SEQUENCE [LARGE SCALE GENOMIC DNA]</scope>
    <source>
        <strain evidence="1">ARK-10</strain>
    </source>
</reference>
<dbReference type="GO" id="GO:0003723">
    <property type="term" value="F:RNA binding"/>
    <property type="evidence" value="ECO:0007669"/>
    <property type="project" value="InterPro"/>
</dbReference>
<evidence type="ECO:0000313" key="1">
    <source>
        <dbReference type="EMBL" id="PMP81084.1"/>
    </source>
</evidence>
<dbReference type="SUPFAM" id="SSF55174">
    <property type="entry name" value="Alpha-L RNA-binding motif"/>
    <property type="match status" value="1"/>
</dbReference>
<keyword evidence="1" id="KW-0687">Ribonucleoprotein</keyword>
<accession>A0A2J6X466</accession>
<feature type="non-terminal residue" evidence="1">
    <location>
        <position position="1"/>
    </location>
</feature>
<evidence type="ECO:0000313" key="2">
    <source>
        <dbReference type="Proteomes" id="UP000236910"/>
    </source>
</evidence>
<gene>
    <name evidence="1" type="ORF">C0175_06170</name>
</gene>